<dbReference type="PANTHER" id="PTHR43667">
    <property type="entry name" value="CYCLOPROPANE-FATTY-ACYL-PHOSPHOLIPID SYNTHASE"/>
    <property type="match status" value="1"/>
</dbReference>
<dbReference type="EMBL" id="JAIWIU010000127">
    <property type="protein sequence ID" value="MCA2017895.1"/>
    <property type="molecule type" value="Genomic_DNA"/>
</dbReference>
<sequence>MLSTSSVAVIRPLNNWQKGARRTILRGLNRLKHGQLTLIERFCESEPAVEMTFGECKGMTAQIVVSSPDFYCRILRGGSIGGAESYIDNEWDSPDLTAVIELVAANQSWLDKLEAQTGFVKRFVSKLGHWLNRNTVKQAKQNILAHYDLGNDLYQTFLDKEMLYSSACYETAADSLEQAQINKMERLCQQLQLQQDDHVVEIGTGWGGMAIYMARQYGCKVTTTTISDAQYDYACQRVAEQGLGHQITVLKQDYRCLEGQFDKLVSIEMIEAVGQRYLPDYLRCCQSLLKPGGIMALQAITIADQRVDYYAHNVDFIQKYIFPGGFLPSVTYLAHTLTKQTDFVIRQLHDFGLDYAATLKEWRARFEHALPQISTLGYPPEFIRLWRFYFCYCEGGFRARSISVVHLTLTRPD</sequence>
<evidence type="ECO:0000313" key="7">
    <source>
        <dbReference type="Proteomes" id="UP001199044"/>
    </source>
</evidence>
<dbReference type="InterPro" id="IPR050723">
    <property type="entry name" value="CFA/CMAS"/>
</dbReference>
<dbReference type="Gene3D" id="3.40.50.150">
    <property type="entry name" value="Vaccinia Virus protein VP39"/>
    <property type="match status" value="1"/>
</dbReference>
<evidence type="ECO:0000256" key="1">
    <source>
        <dbReference type="ARBA" id="ARBA00010815"/>
    </source>
</evidence>
<dbReference type="PIRSF" id="PIRSF003085">
    <property type="entry name" value="CMAS"/>
    <property type="match status" value="1"/>
</dbReference>
<evidence type="ECO:0000256" key="5">
    <source>
        <dbReference type="ARBA" id="ARBA00023098"/>
    </source>
</evidence>
<dbReference type="Proteomes" id="UP001199044">
    <property type="component" value="Unassembled WGS sequence"/>
</dbReference>
<name>A0ABS7YQD8_9VIBR</name>
<evidence type="ECO:0000256" key="3">
    <source>
        <dbReference type="ARBA" id="ARBA00022679"/>
    </source>
</evidence>
<dbReference type="InterPro" id="IPR029063">
    <property type="entry name" value="SAM-dependent_MTases_sf"/>
</dbReference>
<dbReference type="Pfam" id="PF02353">
    <property type="entry name" value="CMAS"/>
    <property type="match status" value="1"/>
</dbReference>
<evidence type="ECO:0000313" key="6">
    <source>
        <dbReference type="EMBL" id="MCA2017895.1"/>
    </source>
</evidence>
<organism evidence="6 7">
    <name type="scientific">Vibrio tritonius</name>
    <dbReference type="NCBI Taxonomy" id="1435069"/>
    <lineage>
        <taxon>Bacteria</taxon>
        <taxon>Pseudomonadati</taxon>
        <taxon>Pseudomonadota</taxon>
        <taxon>Gammaproteobacteria</taxon>
        <taxon>Vibrionales</taxon>
        <taxon>Vibrionaceae</taxon>
        <taxon>Vibrio</taxon>
    </lineage>
</organism>
<keyword evidence="7" id="KW-1185">Reference proteome</keyword>
<keyword evidence="5" id="KW-0443">Lipid metabolism</keyword>
<reference evidence="7" key="1">
    <citation type="submission" date="2023-07" db="EMBL/GenBank/DDBJ databases">
        <title>Molecular identification of indigenous halophilic bacteria isolated from red sea cost, biodegradation of synthetic dyes and assessment of degraded metabolite toxicity.</title>
        <authorList>
            <person name="Chaieb K."/>
            <person name="Altayb H.N."/>
        </authorList>
    </citation>
    <scope>NUCLEOTIDE SEQUENCE [LARGE SCALE GENOMIC DNA]</scope>
    <source>
        <strain evidence="7">K20</strain>
    </source>
</reference>
<protein>
    <submittedName>
        <fullName evidence="6">Cyclopropane-fatty-acyl-phospholipid synthase family protein</fullName>
    </submittedName>
</protein>
<comment type="similarity">
    <text evidence="1">Belongs to the CFA/CMAS family.</text>
</comment>
<accession>A0ABS7YQD8</accession>
<gene>
    <name evidence="6" type="ORF">LDJ79_17370</name>
</gene>
<dbReference type="PANTHER" id="PTHR43667:SF2">
    <property type="entry name" value="FATTY ACID C-METHYL TRANSFERASE"/>
    <property type="match status" value="1"/>
</dbReference>
<keyword evidence="4" id="KW-0949">S-adenosyl-L-methionine</keyword>
<keyword evidence="3" id="KW-0808">Transferase</keyword>
<dbReference type="CDD" id="cd02440">
    <property type="entry name" value="AdoMet_MTases"/>
    <property type="match status" value="1"/>
</dbReference>
<dbReference type="SUPFAM" id="SSF53335">
    <property type="entry name" value="S-adenosyl-L-methionine-dependent methyltransferases"/>
    <property type="match status" value="1"/>
</dbReference>
<keyword evidence="2" id="KW-0489">Methyltransferase</keyword>
<dbReference type="RefSeq" id="WP_225251495.1">
    <property type="nucleotide sequence ID" value="NZ_JAIWIU010000127.1"/>
</dbReference>
<evidence type="ECO:0000256" key="4">
    <source>
        <dbReference type="ARBA" id="ARBA00022691"/>
    </source>
</evidence>
<evidence type="ECO:0000256" key="2">
    <source>
        <dbReference type="ARBA" id="ARBA00022603"/>
    </source>
</evidence>
<comment type="caution">
    <text evidence="6">The sequence shown here is derived from an EMBL/GenBank/DDBJ whole genome shotgun (WGS) entry which is preliminary data.</text>
</comment>
<proteinExistence type="inferred from homology"/>
<dbReference type="InterPro" id="IPR003333">
    <property type="entry name" value="CMAS"/>
</dbReference>